<feature type="compositionally biased region" description="Low complexity" evidence="1">
    <location>
        <begin position="61"/>
        <end position="73"/>
    </location>
</feature>
<organism evidence="3 4">
    <name type="scientific">Lomentospora prolificans</name>
    <dbReference type="NCBI Taxonomy" id="41688"/>
    <lineage>
        <taxon>Eukaryota</taxon>
        <taxon>Fungi</taxon>
        <taxon>Dikarya</taxon>
        <taxon>Ascomycota</taxon>
        <taxon>Pezizomycotina</taxon>
        <taxon>Sordariomycetes</taxon>
        <taxon>Hypocreomycetidae</taxon>
        <taxon>Microascales</taxon>
        <taxon>Microascaceae</taxon>
        <taxon>Lomentospora</taxon>
    </lineage>
</organism>
<feature type="domain" description="NAD-dependent epimerase/dehydratase" evidence="2">
    <location>
        <begin position="236"/>
        <end position="448"/>
    </location>
</feature>
<dbReference type="EMBL" id="NLAX01001139">
    <property type="protein sequence ID" value="PKS05916.1"/>
    <property type="molecule type" value="Genomic_DNA"/>
</dbReference>
<dbReference type="OrthoDB" id="9402762at2759"/>
<dbReference type="InterPro" id="IPR001509">
    <property type="entry name" value="Epimerase_deHydtase"/>
</dbReference>
<keyword evidence="4" id="KW-1185">Reference proteome</keyword>
<dbReference type="Proteomes" id="UP000233524">
    <property type="component" value="Unassembled WGS sequence"/>
</dbReference>
<evidence type="ECO:0000256" key="1">
    <source>
        <dbReference type="SAM" id="MobiDB-lite"/>
    </source>
</evidence>
<evidence type="ECO:0000259" key="2">
    <source>
        <dbReference type="Pfam" id="PF01370"/>
    </source>
</evidence>
<dbReference type="PANTHER" id="PTHR43725:SF3">
    <property type="entry name" value="UDP-GLUCOSE 4-EPIMERASE (EUROFUNG)"/>
    <property type="match status" value="1"/>
</dbReference>
<protein>
    <recommendedName>
        <fullName evidence="2">NAD-dependent epimerase/dehydratase domain-containing protein</fullName>
    </recommendedName>
</protein>
<dbReference type="STRING" id="41688.A0A2N3N0G4"/>
<dbReference type="InParanoid" id="A0A2N3N0G4"/>
<dbReference type="Gene3D" id="3.90.25.10">
    <property type="entry name" value="UDP-galactose 4-epimerase, domain 1"/>
    <property type="match status" value="1"/>
</dbReference>
<evidence type="ECO:0000313" key="3">
    <source>
        <dbReference type="EMBL" id="PKS05916.1"/>
    </source>
</evidence>
<dbReference type="AlphaFoldDB" id="A0A2N3N0G4"/>
<evidence type="ECO:0000313" key="4">
    <source>
        <dbReference type="Proteomes" id="UP000233524"/>
    </source>
</evidence>
<dbReference type="FunFam" id="3.40.50.720:FF:000418">
    <property type="entry name" value="UDP-glucose 4-epimerase 5"/>
    <property type="match status" value="1"/>
</dbReference>
<dbReference type="InterPro" id="IPR036291">
    <property type="entry name" value="NAD(P)-bd_dom_sf"/>
</dbReference>
<dbReference type="VEuPathDB" id="FungiDB:jhhlp_007748"/>
<feature type="region of interest" description="Disordered" evidence="1">
    <location>
        <begin position="1"/>
        <end position="118"/>
    </location>
</feature>
<reference evidence="3 4" key="1">
    <citation type="journal article" date="2017" name="G3 (Bethesda)">
        <title>First Draft Genome Sequence of the Pathogenic Fungus Lomentospora prolificans (Formerly Scedosporium prolificans).</title>
        <authorList>
            <person name="Luo R."/>
            <person name="Zimin A."/>
            <person name="Workman R."/>
            <person name="Fan Y."/>
            <person name="Pertea G."/>
            <person name="Grossman N."/>
            <person name="Wear M.P."/>
            <person name="Jia B."/>
            <person name="Miller H."/>
            <person name="Casadevall A."/>
            <person name="Timp W."/>
            <person name="Zhang S.X."/>
            <person name="Salzberg S.L."/>
        </authorList>
    </citation>
    <scope>NUCLEOTIDE SEQUENCE [LARGE SCALE GENOMIC DNA]</scope>
    <source>
        <strain evidence="3 4">JHH-5317</strain>
    </source>
</reference>
<dbReference type="PANTHER" id="PTHR43725">
    <property type="entry name" value="UDP-GLUCOSE 4-EPIMERASE"/>
    <property type="match status" value="1"/>
</dbReference>
<name>A0A2N3N0G4_9PEZI</name>
<gene>
    <name evidence="3" type="ORF">jhhlp_007748</name>
</gene>
<comment type="caution">
    <text evidence="3">The sequence shown here is derived from an EMBL/GenBank/DDBJ whole genome shotgun (WGS) entry which is preliminary data.</text>
</comment>
<accession>A0A2N3N0G4</accession>
<dbReference type="GO" id="GO:0003978">
    <property type="term" value="F:UDP-glucose 4-epimerase activity"/>
    <property type="evidence" value="ECO:0007669"/>
    <property type="project" value="TreeGrafter"/>
</dbReference>
<dbReference type="SUPFAM" id="SSF51735">
    <property type="entry name" value="NAD(P)-binding Rossmann-fold domains"/>
    <property type="match status" value="1"/>
</dbReference>
<feature type="compositionally biased region" description="Polar residues" evidence="1">
    <location>
        <begin position="34"/>
        <end position="48"/>
    </location>
</feature>
<dbReference type="Pfam" id="PF01370">
    <property type="entry name" value="Epimerase"/>
    <property type="match status" value="2"/>
</dbReference>
<feature type="domain" description="NAD-dependent epimerase/dehydratase" evidence="2">
    <location>
        <begin position="138"/>
        <end position="172"/>
    </location>
</feature>
<dbReference type="Gene3D" id="3.40.50.720">
    <property type="entry name" value="NAD(P)-binding Rossmann-like Domain"/>
    <property type="match status" value="1"/>
</dbReference>
<sequence>MDMQAQQVRPHLPWRVINSADGQPGPSTHRHSQVENPTPTQGVSTSSGPGFHINPENTIISSSPVNQDSSSSSANTPIEPAIMDSYRDSQASSSSSTLSLASESPMTTPGAGSENGEGLGTFFDSGNIPFNADPKRYILVIGGLGFIGSHTSLELLRNGYNVIIVDNLSNSYLDVLFNIKKLAAKDCIAKGRVMPAVRFHKLDYQSRDMQCLLDSYSEPVPTPALAEGGQQRVTYRSQIVGVIHFAAYKSVSESIDNPLDYYDNNVCGLVRLLRQLAKYNIRNFVFSSSATVYGTKANAGKLLREEDIVHHEETFIDEHGNEVKAEPTMVGLTCPYARTKYFAEAILADVAASDPDWRIVTLRYFNPVGCDPSGLIGESPRQTPTNLFPVIAQVLTGDRERLDIFGSDWNTPDGTPVRDFIHVSDIARGHIAALDKACDVPFRTYNLGSGTGTTVHEAVKSLEAASGKSINVNWTGRRAGDVGFCVASNERATKELGWSPRESIPKCAQDLWNYVRRLQTGEKK</sequence>
<dbReference type="GO" id="GO:0005996">
    <property type="term" value="P:monosaccharide metabolic process"/>
    <property type="evidence" value="ECO:0007669"/>
    <property type="project" value="TreeGrafter"/>
</dbReference>
<feature type="compositionally biased region" description="Low complexity" evidence="1">
    <location>
        <begin position="89"/>
        <end position="104"/>
    </location>
</feature>
<dbReference type="GO" id="GO:0005829">
    <property type="term" value="C:cytosol"/>
    <property type="evidence" value="ECO:0007669"/>
    <property type="project" value="TreeGrafter"/>
</dbReference>
<proteinExistence type="predicted"/>